<dbReference type="InterPro" id="IPR044751">
    <property type="entry name" value="Ion_transp-like_CBS"/>
</dbReference>
<dbReference type="SUPFAM" id="SSF56176">
    <property type="entry name" value="FAD-binding/transporter-associated domain-like"/>
    <property type="match status" value="1"/>
</dbReference>
<feature type="domain" description="CBS" evidence="12">
    <location>
        <begin position="243"/>
        <end position="302"/>
    </location>
</feature>
<evidence type="ECO:0000256" key="10">
    <source>
        <dbReference type="SAM" id="MobiDB-lite"/>
    </source>
</evidence>
<feature type="region of interest" description="Disordered" evidence="10">
    <location>
        <begin position="449"/>
        <end position="478"/>
    </location>
</feature>
<dbReference type="InterPro" id="IPR005170">
    <property type="entry name" value="Transptr-assoc_dom"/>
</dbReference>
<dbReference type="Pfam" id="PF00571">
    <property type="entry name" value="CBS"/>
    <property type="match status" value="2"/>
</dbReference>
<evidence type="ECO:0000259" key="12">
    <source>
        <dbReference type="PROSITE" id="PS51371"/>
    </source>
</evidence>
<evidence type="ECO:0000259" key="13">
    <source>
        <dbReference type="PROSITE" id="PS51846"/>
    </source>
</evidence>
<keyword evidence="4" id="KW-0677">Repeat</keyword>
<feature type="transmembrane region" description="Helical" evidence="11">
    <location>
        <begin position="158"/>
        <end position="180"/>
    </location>
</feature>
<gene>
    <name evidence="14" type="ORF">WMO26_06250</name>
</gene>
<evidence type="ECO:0000313" key="15">
    <source>
        <dbReference type="Proteomes" id="UP001489509"/>
    </source>
</evidence>
<dbReference type="PROSITE" id="PS51846">
    <property type="entry name" value="CNNM"/>
    <property type="match status" value="1"/>
</dbReference>
<dbReference type="Gene3D" id="3.30.465.10">
    <property type="match status" value="1"/>
</dbReference>
<dbReference type="CDD" id="cd04590">
    <property type="entry name" value="CBS_pair_CorC_HlyC_assoc"/>
    <property type="match status" value="1"/>
</dbReference>
<feature type="transmembrane region" description="Helical" evidence="11">
    <location>
        <begin position="81"/>
        <end position="102"/>
    </location>
</feature>
<dbReference type="Pfam" id="PF03471">
    <property type="entry name" value="CorC_HlyC"/>
    <property type="match status" value="1"/>
</dbReference>
<feature type="domain" description="CNNM transmembrane" evidence="13">
    <location>
        <begin position="21"/>
        <end position="224"/>
    </location>
</feature>
<evidence type="ECO:0000256" key="8">
    <source>
        <dbReference type="PROSITE-ProRule" id="PRU00703"/>
    </source>
</evidence>
<keyword evidence="7 9" id="KW-0472">Membrane</keyword>
<evidence type="ECO:0000256" key="7">
    <source>
        <dbReference type="ARBA" id="ARBA00023136"/>
    </source>
</evidence>
<evidence type="ECO:0000256" key="1">
    <source>
        <dbReference type="ARBA" id="ARBA00004141"/>
    </source>
</evidence>
<evidence type="ECO:0000256" key="2">
    <source>
        <dbReference type="ARBA" id="ARBA00006337"/>
    </source>
</evidence>
<keyword evidence="6 8" id="KW-0129">CBS domain</keyword>
<feature type="transmembrane region" description="Helical" evidence="11">
    <location>
        <begin position="29"/>
        <end position="52"/>
    </location>
</feature>
<evidence type="ECO:0000313" key="14">
    <source>
        <dbReference type="EMBL" id="MEQ2440426.1"/>
    </source>
</evidence>
<keyword evidence="3 9" id="KW-0812">Transmembrane</keyword>
<organism evidence="14 15">
    <name type="scientific">Solibaculum intestinale</name>
    <dbReference type="NCBI Taxonomy" id="3133165"/>
    <lineage>
        <taxon>Bacteria</taxon>
        <taxon>Bacillati</taxon>
        <taxon>Bacillota</taxon>
        <taxon>Clostridia</taxon>
        <taxon>Eubacteriales</taxon>
        <taxon>Oscillospiraceae</taxon>
        <taxon>Solibaculum</taxon>
    </lineage>
</organism>
<evidence type="ECO:0000256" key="4">
    <source>
        <dbReference type="ARBA" id="ARBA00022737"/>
    </source>
</evidence>
<dbReference type="InterPro" id="IPR036318">
    <property type="entry name" value="FAD-bd_PCMH-like_sf"/>
</dbReference>
<evidence type="ECO:0000256" key="3">
    <source>
        <dbReference type="ARBA" id="ARBA00022692"/>
    </source>
</evidence>
<evidence type="ECO:0000256" key="11">
    <source>
        <dbReference type="SAM" id="Phobius"/>
    </source>
</evidence>
<protein>
    <submittedName>
        <fullName evidence="14">Hemolysin family protein</fullName>
    </submittedName>
</protein>
<dbReference type="SMART" id="SM00116">
    <property type="entry name" value="CBS"/>
    <property type="match status" value="2"/>
</dbReference>
<dbReference type="PROSITE" id="PS51371">
    <property type="entry name" value="CBS"/>
    <property type="match status" value="2"/>
</dbReference>
<reference evidence="14 15" key="1">
    <citation type="submission" date="2024-03" db="EMBL/GenBank/DDBJ databases">
        <title>Human intestinal bacterial collection.</title>
        <authorList>
            <person name="Pauvert C."/>
            <person name="Hitch T.C.A."/>
            <person name="Clavel T."/>
        </authorList>
    </citation>
    <scope>NUCLEOTIDE SEQUENCE [LARGE SCALE GENOMIC DNA]</scope>
    <source>
        <strain evidence="14 15">CLA-JM-H44</strain>
    </source>
</reference>
<evidence type="ECO:0000256" key="9">
    <source>
        <dbReference type="PROSITE-ProRule" id="PRU01193"/>
    </source>
</evidence>
<dbReference type="RefSeq" id="WP_349218980.1">
    <property type="nucleotide sequence ID" value="NZ_JBBMFD010000008.1"/>
</dbReference>
<dbReference type="InterPro" id="IPR046342">
    <property type="entry name" value="CBS_dom_sf"/>
</dbReference>
<dbReference type="SMART" id="SM01091">
    <property type="entry name" value="CorC_HlyC"/>
    <property type="match status" value="1"/>
</dbReference>
<feature type="transmembrane region" description="Helical" evidence="11">
    <location>
        <begin position="122"/>
        <end position="146"/>
    </location>
</feature>
<dbReference type="SUPFAM" id="SSF54631">
    <property type="entry name" value="CBS-domain pair"/>
    <property type="match status" value="1"/>
</dbReference>
<name>A0ABV1E1N1_9FIRM</name>
<evidence type="ECO:0000256" key="6">
    <source>
        <dbReference type="ARBA" id="ARBA00023122"/>
    </source>
</evidence>
<comment type="similarity">
    <text evidence="2">Belongs to the UPF0053 family.</text>
</comment>
<dbReference type="InterPro" id="IPR016169">
    <property type="entry name" value="FAD-bd_PCMH_sub2"/>
</dbReference>
<dbReference type="Gene3D" id="3.10.580.10">
    <property type="entry name" value="CBS-domain"/>
    <property type="match status" value="1"/>
</dbReference>
<keyword evidence="5 9" id="KW-1133">Transmembrane helix</keyword>
<dbReference type="PANTHER" id="PTHR22777:SF17">
    <property type="entry name" value="UPF0053 PROTEIN SLL0260"/>
    <property type="match status" value="1"/>
</dbReference>
<keyword evidence="15" id="KW-1185">Reference proteome</keyword>
<dbReference type="PANTHER" id="PTHR22777">
    <property type="entry name" value="HEMOLYSIN-RELATED"/>
    <property type="match status" value="1"/>
</dbReference>
<feature type="domain" description="CBS" evidence="12">
    <location>
        <begin position="309"/>
        <end position="366"/>
    </location>
</feature>
<dbReference type="Proteomes" id="UP001489509">
    <property type="component" value="Unassembled WGS sequence"/>
</dbReference>
<dbReference type="Pfam" id="PF01595">
    <property type="entry name" value="CNNM"/>
    <property type="match status" value="1"/>
</dbReference>
<dbReference type="EMBL" id="JBBMFD010000008">
    <property type="protein sequence ID" value="MEQ2440426.1"/>
    <property type="molecule type" value="Genomic_DNA"/>
</dbReference>
<dbReference type="InterPro" id="IPR002550">
    <property type="entry name" value="CNNM"/>
</dbReference>
<comment type="subcellular location">
    <subcellularLocation>
        <location evidence="1">Membrane</location>
        <topology evidence="1">Multi-pass membrane protein</topology>
    </subcellularLocation>
</comment>
<sequence length="478" mass="52294">MDPDGSRILLTASVASAQTGDWGSTLLQLLILVLLIFFNAFFAASEIAIITLNDNKLKKDAEEGNKKAGILMRMTSNPSNFLATIQVGVTLSGFLASAVAATSFAEKITAALDGVVPIPASVISGIATVVITLLLSFLTLVFGELVPKRIAMQRAEGISYKVAGILRGIAVVTKPFIWLLSKTTNGVLRLLGFNPNAEDESVTEEEILMMVDEGEERGVIEEATSEMISNVFEFDDITAGEIMTHRTEISAVDEEDSIGDVLQIAIEEGYSRIPVYREGLDNIVGVCYVKDLLKYVGKNLPEKLPLTSVMRQTLYIPEAKKCGELLQDLQRCKVQMAVVVDEYGGTAGIVTMEDLLESIVGNIQDEFDNEEEDVVKLSDTTFTVDGTTDIDELSEQLDVELPEGDYDTVGGMLLESLGHIPKANEHPVVQIAGYSFTVEKIEERRIAKVRVEKLPEPKAEETPPQEEKQDRKGRKTEE</sequence>
<dbReference type="InterPro" id="IPR000644">
    <property type="entry name" value="CBS_dom"/>
</dbReference>
<comment type="caution">
    <text evidence="14">The sequence shown here is derived from an EMBL/GenBank/DDBJ whole genome shotgun (WGS) entry which is preliminary data.</text>
</comment>
<accession>A0ABV1E1N1</accession>
<evidence type="ECO:0000256" key="5">
    <source>
        <dbReference type="ARBA" id="ARBA00022989"/>
    </source>
</evidence>
<proteinExistence type="inferred from homology"/>